<dbReference type="KEGG" id="hbs:IPV69_23765"/>
<reference evidence="2 3" key="1">
    <citation type="submission" date="2020-10" db="EMBL/GenBank/DDBJ databases">
        <title>Wide distribution of Phycisphaera-like planctomycetes from WD2101 soil group in peatlands and genome analysis of the first cultivated representative.</title>
        <authorList>
            <person name="Dedysh S.N."/>
            <person name="Beletsky A.V."/>
            <person name="Ivanova A."/>
            <person name="Kulichevskaya I.S."/>
            <person name="Suzina N.E."/>
            <person name="Philippov D.A."/>
            <person name="Rakitin A.L."/>
            <person name="Mardanov A.V."/>
            <person name="Ravin N.V."/>
        </authorList>
    </citation>
    <scope>NUCLEOTIDE SEQUENCE [LARGE SCALE GENOMIC DNA]</scope>
    <source>
        <strain evidence="2 3">M1803</strain>
    </source>
</reference>
<proteinExistence type="predicted"/>
<dbReference type="AlphaFoldDB" id="A0A7M2WUJ5"/>
<dbReference type="InterPro" id="IPR029062">
    <property type="entry name" value="Class_I_gatase-like"/>
</dbReference>
<keyword evidence="3" id="KW-1185">Reference proteome</keyword>
<dbReference type="InterPro" id="IPR029010">
    <property type="entry name" value="ThuA-like"/>
</dbReference>
<evidence type="ECO:0000313" key="3">
    <source>
        <dbReference type="Proteomes" id="UP000593765"/>
    </source>
</evidence>
<evidence type="ECO:0000259" key="1">
    <source>
        <dbReference type="Pfam" id="PF06283"/>
    </source>
</evidence>
<sequence>MSTVWPGNTCDWGAGRANMGFMIQRLVLAVVVLVMSMAAQLPAADPALTRVLVWDERQPAQKQAYDPWLGDTIADYLRKQPGFEVRSVGLSDPEQGLSDAILDSTDVIVWWGHQKHRDVLPATAKRIADRIEAGKLSLVALHSAHWATPFVEAMNRRATADAMKLLTDAERKSAKVTFVTPLPGKPPSKTTPMTPSAEKKVDAATGQVELIIRLPICCFPSWRNDGKPSHVTTLLAEHPIAKGVPAKFDIPHTEMYDEPFHVPSPDAVVFEEKWDAGEHFRSGMVWNVGKGKVFYFRPGHETHAVYKEAAPLKIVENACRWMAEAQRSRANGMPAPAATHLAAGQL</sequence>
<protein>
    <submittedName>
        <fullName evidence="2">ThuA domain-containing protein</fullName>
    </submittedName>
</protein>
<dbReference type="Gene3D" id="3.40.50.880">
    <property type="match status" value="2"/>
</dbReference>
<gene>
    <name evidence="2" type="ORF">IPV69_23765</name>
</gene>
<dbReference type="Pfam" id="PF06283">
    <property type="entry name" value="ThuA"/>
    <property type="match status" value="1"/>
</dbReference>
<dbReference type="SUPFAM" id="SSF52317">
    <property type="entry name" value="Class I glutamine amidotransferase-like"/>
    <property type="match status" value="1"/>
</dbReference>
<organism evidence="2 3">
    <name type="scientific">Humisphaera borealis</name>
    <dbReference type="NCBI Taxonomy" id="2807512"/>
    <lineage>
        <taxon>Bacteria</taxon>
        <taxon>Pseudomonadati</taxon>
        <taxon>Planctomycetota</taxon>
        <taxon>Phycisphaerae</taxon>
        <taxon>Tepidisphaerales</taxon>
        <taxon>Tepidisphaeraceae</taxon>
        <taxon>Humisphaera</taxon>
    </lineage>
</organism>
<name>A0A7M2WUJ5_9BACT</name>
<dbReference type="EMBL" id="CP063458">
    <property type="protein sequence ID" value="QOV89195.1"/>
    <property type="molecule type" value="Genomic_DNA"/>
</dbReference>
<feature type="domain" description="ThuA-like" evidence="1">
    <location>
        <begin position="50"/>
        <end position="322"/>
    </location>
</feature>
<accession>A0A7M2WUJ5</accession>
<dbReference type="RefSeq" id="WP_206292220.1">
    <property type="nucleotide sequence ID" value="NZ_CP063458.1"/>
</dbReference>
<evidence type="ECO:0000313" key="2">
    <source>
        <dbReference type="EMBL" id="QOV89195.1"/>
    </source>
</evidence>
<dbReference type="Proteomes" id="UP000593765">
    <property type="component" value="Chromosome"/>
</dbReference>